<proteinExistence type="inferred from homology"/>
<keyword evidence="3 7" id="KW-0812">Transmembrane</keyword>
<dbReference type="GO" id="GO:0022857">
    <property type="term" value="F:transmembrane transporter activity"/>
    <property type="evidence" value="ECO:0007669"/>
    <property type="project" value="TreeGrafter"/>
</dbReference>
<feature type="domain" description="ABC3 transporter permease C-terminal" evidence="8">
    <location>
        <begin position="274"/>
        <end position="387"/>
    </location>
</feature>
<feature type="domain" description="MacB-like periplasmic core" evidence="9">
    <location>
        <begin position="21"/>
        <end position="234"/>
    </location>
</feature>
<evidence type="ECO:0000256" key="6">
    <source>
        <dbReference type="ARBA" id="ARBA00038076"/>
    </source>
</evidence>
<dbReference type="Proteomes" id="UP000001556">
    <property type="component" value="Chromosome"/>
</dbReference>
<evidence type="ECO:0000256" key="5">
    <source>
        <dbReference type="ARBA" id="ARBA00023136"/>
    </source>
</evidence>
<evidence type="ECO:0000256" key="1">
    <source>
        <dbReference type="ARBA" id="ARBA00004651"/>
    </source>
</evidence>
<keyword evidence="4 7" id="KW-1133">Transmembrane helix</keyword>
<name>A4J8M6_DESRM</name>
<keyword evidence="2" id="KW-1003">Cell membrane</keyword>
<comment type="subcellular location">
    <subcellularLocation>
        <location evidence="1">Cell membrane</location>
        <topology evidence="1">Multi-pass membrane protein</topology>
    </subcellularLocation>
</comment>
<feature type="transmembrane region" description="Helical" evidence="7">
    <location>
        <begin position="355"/>
        <end position="377"/>
    </location>
</feature>
<dbReference type="KEGG" id="drm:Dred_2926"/>
<evidence type="ECO:0000259" key="8">
    <source>
        <dbReference type="Pfam" id="PF02687"/>
    </source>
</evidence>
<dbReference type="InterPro" id="IPR003838">
    <property type="entry name" value="ABC3_permease_C"/>
</dbReference>
<feature type="transmembrane region" description="Helical" evidence="7">
    <location>
        <begin position="267"/>
        <end position="295"/>
    </location>
</feature>
<dbReference type="RefSeq" id="WP_011879221.1">
    <property type="nucleotide sequence ID" value="NC_009253.1"/>
</dbReference>
<dbReference type="Pfam" id="PF12704">
    <property type="entry name" value="MacB_PCD"/>
    <property type="match status" value="1"/>
</dbReference>
<evidence type="ECO:0000313" key="11">
    <source>
        <dbReference type="Proteomes" id="UP000001556"/>
    </source>
</evidence>
<comment type="similarity">
    <text evidence="6">Belongs to the ABC-4 integral membrane protein family.</text>
</comment>
<dbReference type="InterPro" id="IPR025857">
    <property type="entry name" value="MacB_PCD"/>
</dbReference>
<dbReference type="PANTHER" id="PTHR30572:SF4">
    <property type="entry name" value="ABC TRANSPORTER PERMEASE YTRF"/>
    <property type="match status" value="1"/>
</dbReference>
<evidence type="ECO:0008006" key="12">
    <source>
        <dbReference type="Google" id="ProtNLM"/>
    </source>
</evidence>
<evidence type="ECO:0000256" key="7">
    <source>
        <dbReference type="SAM" id="Phobius"/>
    </source>
</evidence>
<dbReference type="HOGENOM" id="CLU_000604_8_0_9"/>
<dbReference type="InterPro" id="IPR050250">
    <property type="entry name" value="Macrolide_Exporter_MacB"/>
</dbReference>
<dbReference type="Pfam" id="PF02687">
    <property type="entry name" value="FtsX"/>
    <property type="match status" value="1"/>
</dbReference>
<feature type="transmembrane region" description="Helical" evidence="7">
    <location>
        <begin position="316"/>
        <end position="349"/>
    </location>
</feature>
<dbReference type="GO" id="GO:0005886">
    <property type="term" value="C:plasma membrane"/>
    <property type="evidence" value="ECO:0007669"/>
    <property type="project" value="UniProtKB-SubCell"/>
</dbReference>
<evidence type="ECO:0000313" key="10">
    <source>
        <dbReference type="EMBL" id="ABO51429.1"/>
    </source>
</evidence>
<dbReference type="STRING" id="349161.Dred_2926"/>
<feature type="transmembrane region" description="Helical" evidence="7">
    <location>
        <begin position="21"/>
        <end position="42"/>
    </location>
</feature>
<organism evidence="10 11">
    <name type="scientific">Desulforamulus reducens (strain ATCC BAA-1160 / DSM 100696 / MI-1)</name>
    <name type="common">Desulfotomaculum reducens</name>
    <dbReference type="NCBI Taxonomy" id="349161"/>
    <lineage>
        <taxon>Bacteria</taxon>
        <taxon>Bacillati</taxon>
        <taxon>Bacillota</taxon>
        <taxon>Clostridia</taxon>
        <taxon>Eubacteriales</taxon>
        <taxon>Peptococcaceae</taxon>
        <taxon>Desulforamulus</taxon>
    </lineage>
</organism>
<keyword evidence="5 7" id="KW-0472">Membrane</keyword>
<dbReference type="EMBL" id="CP000612">
    <property type="protein sequence ID" value="ABO51429.1"/>
    <property type="molecule type" value="Genomic_DNA"/>
</dbReference>
<evidence type="ECO:0000256" key="3">
    <source>
        <dbReference type="ARBA" id="ARBA00022692"/>
    </source>
</evidence>
<accession>A4J8M6</accession>
<sequence>MNFKEFILVGLEGLRNNKLRSFLTTLGIVVGIAAVISVIAIGEAGKAMIMNEMESFGTNLFEVYPNYKDGESMKSTDYTKQDVTVIKNLVPQVKHLAPMKYDRGEVRSTTGKKSTTIIGTTTDYQYIRNVEILFGRFFSPEDDAAAKRVVVLDEVLANEIFNMENPVGQKVMVNGSAAVVIGVIKKTESSLGMSPGKYAYVPISFMQGGSRWEYVGYLMGSAASKEEVYLAMEKAKTILERRHNAPGHYAVYSMEQEMQTVGKVTGIIGLVISCIAGISLLVGGIGVMNIMLVSVTERTREIGIRMALGAKRKDILIQFLIEAVVLCSVGGLIGILLGYGGAFVVALFLKLPSLVSWWVVLLAFLFSAFIGVFFGLYPANKASKLDPIVALRRE</sequence>
<evidence type="ECO:0000256" key="2">
    <source>
        <dbReference type="ARBA" id="ARBA00022475"/>
    </source>
</evidence>
<evidence type="ECO:0000259" key="9">
    <source>
        <dbReference type="Pfam" id="PF12704"/>
    </source>
</evidence>
<dbReference type="PANTHER" id="PTHR30572">
    <property type="entry name" value="MEMBRANE COMPONENT OF TRANSPORTER-RELATED"/>
    <property type="match status" value="1"/>
</dbReference>
<reference evidence="10 11" key="1">
    <citation type="submission" date="2007-03" db="EMBL/GenBank/DDBJ databases">
        <title>Complete sequence of Desulfotomaculum reducens MI-1.</title>
        <authorList>
            <consortium name="US DOE Joint Genome Institute"/>
            <person name="Copeland A."/>
            <person name="Lucas S."/>
            <person name="Lapidus A."/>
            <person name="Barry K."/>
            <person name="Detter J.C."/>
            <person name="Glavina del Rio T."/>
            <person name="Hammon N."/>
            <person name="Israni S."/>
            <person name="Dalin E."/>
            <person name="Tice H."/>
            <person name="Pitluck S."/>
            <person name="Sims D."/>
            <person name="Brettin T."/>
            <person name="Bruce D."/>
            <person name="Han C."/>
            <person name="Tapia R."/>
            <person name="Schmutz J."/>
            <person name="Larimer F."/>
            <person name="Land M."/>
            <person name="Hauser L."/>
            <person name="Kyrpides N."/>
            <person name="Kim E."/>
            <person name="Tebo B.M."/>
            <person name="Richardson P."/>
        </authorList>
    </citation>
    <scope>NUCLEOTIDE SEQUENCE [LARGE SCALE GENOMIC DNA]</scope>
    <source>
        <strain evidence="10 11">MI-1</strain>
    </source>
</reference>
<protein>
    <recommendedName>
        <fullName evidence="12">FtsX-like permease family protein</fullName>
    </recommendedName>
</protein>
<evidence type="ECO:0000256" key="4">
    <source>
        <dbReference type="ARBA" id="ARBA00022989"/>
    </source>
</evidence>
<keyword evidence="11" id="KW-1185">Reference proteome</keyword>
<gene>
    <name evidence="10" type="ordered locus">Dred_2926</name>
</gene>
<dbReference type="eggNOG" id="COG0577">
    <property type="taxonomic scope" value="Bacteria"/>
</dbReference>
<dbReference type="AlphaFoldDB" id="A4J8M6"/>
<dbReference type="OrthoDB" id="9770036at2"/>